<dbReference type="Pfam" id="PF21689">
    <property type="entry name" value="TorS_sensor_domain"/>
    <property type="match status" value="1"/>
</dbReference>
<dbReference type="EC" id="2.7.13.3" evidence="1"/>
<keyword evidence="1" id="KW-0808">Transferase</keyword>
<sequence>MSTPSLTRRLWLAFALMAALTLLSTVIGWISLRVISQVEQTNTQALLPTMNMARQLSEASAYELFSAQNLTNADSEGVWLAQGKMLKAQSLKINHLLQALSEQGFNTSAIARQEKEIAQTLGQQGTLVGEILTLRAQQQQLSRQIAEAAESIAAQAHGQANNAATSAGATQAGIYDLIESGKGDQAERALDRLIDIDLEYVNQMNELRVNALRFKQLIVTLKDAQGLSDAEDTDEKLNQLVKILSRRQQRIEDPTVRAQIADALEKINQYTTLVTLFRKENAIRDQLQTLMANNLFQFTASVRKCHSW</sequence>
<keyword evidence="1" id="KW-0418">Kinase</keyword>
<dbReference type="AlphaFoldDB" id="A0A379WJ10"/>
<dbReference type="EMBL" id="UGXT01000002">
    <property type="protein sequence ID" value="SUH33860.1"/>
    <property type="molecule type" value="Genomic_DNA"/>
</dbReference>
<dbReference type="Proteomes" id="UP000254712">
    <property type="component" value="Unassembled WGS sequence"/>
</dbReference>
<protein>
    <submittedName>
        <fullName evidence="1">Hybrid sensory histidine kinase TorS</fullName>
        <ecNumber evidence="1">2.7.13.3</ecNumber>
    </submittedName>
</protein>
<evidence type="ECO:0000313" key="1">
    <source>
        <dbReference type="EMBL" id="SUH33860.1"/>
    </source>
</evidence>
<accession>A0A379WJ10</accession>
<dbReference type="CDD" id="cd16172">
    <property type="entry name" value="TorS_sensor_domain"/>
    <property type="match status" value="1"/>
</dbReference>
<dbReference type="InterPro" id="IPR038188">
    <property type="entry name" value="TorS_sensor_sf"/>
</dbReference>
<dbReference type="Gene3D" id="1.20.58.920">
    <property type="match status" value="1"/>
</dbReference>
<name>A0A379WJ10_SALET</name>
<dbReference type="GO" id="GO:0004673">
    <property type="term" value="F:protein histidine kinase activity"/>
    <property type="evidence" value="ECO:0007669"/>
    <property type="project" value="UniProtKB-EC"/>
</dbReference>
<gene>
    <name evidence="1" type="primary">torS_5</name>
    <name evidence="1" type="ORF">NCTC8261_00026</name>
</gene>
<evidence type="ECO:0000313" key="2">
    <source>
        <dbReference type="Proteomes" id="UP000254712"/>
    </source>
</evidence>
<organism evidence="1 2">
    <name type="scientific">Salmonella enterica I</name>
    <dbReference type="NCBI Taxonomy" id="59201"/>
    <lineage>
        <taxon>Bacteria</taxon>
        <taxon>Pseudomonadati</taxon>
        <taxon>Pseudomonadota</taxon>
        <taxon>Gammaproteobacteria</taxon>
        <taxon>Enterobacterales</taxon>
        <taxon>Enterobacteriaceae</taxon>
        <taxon>Salmonella</taxon>
    </lineage>
</organism>
<reference evidence="1 2" key="1">
    <citation type="submission" date="2018-06" db="EMBL/GenBank/DDBJ databases">
        <authorList>
            <consortium name="Pathogen Informatics"/>
            <person name="Doyle S."/>
        </authorList>
    </citation>
    <scope>NUCLEOTIDE SEQUENCE [LARGE SCALE GENOMIC DNA]</scope>
    <source>
        <strain evidence="1 2">NCTC8261</strain>
    </source>
</reference>
<proteinExistence type="predicted"/>
<dbReference type="InterPro" id="IPR037952">
    <property type="entry name" value="Sensor_TorS"/>
</dbReference>